<keyword evidence="8" id="KW-0614">Plasmid</keyword>
<keyword evidence="6" id="KW-0472">Membrane</keyword>
<dbReference type="InterPro" id="IPR003594">
    <property type="entry name" value="HATPase_dom"/>
</dbReference>
<dbReference type="PANTHER" id="PTHR24421">
    <property type="entry name" value="NITRATE/NITRITE SENSOR PROTEIN NARX-RELATED"/>
    <property type="match status" value="1"/>
</dbReference>
<evidence type="ECO:0000259" key="7">
    <source>
        <dbReference type="PROSITE" id="PS50109"/>
    </source>
</evidence>
<accession>A0ABX7FG46</accession>
<keyword evidence="9" id="KW-1185">Reference proteome</keyword>
<dbReference type="PANTHER" id="PTHR24421:SF10">
    <property type="entry name" value="NITRATE_NITRITE SENSOR PROTEIN NARQ"/>
    <property type="match status" value="1"/>
</dbReference>
<feature type="transmembrane region" description="Helical" evidence="6">
    <location>
        <begin position="149"/>
        <end position="169"/>
    </location>
</feature>
<evidence type="ECO:0000313" key="9">
    <source>
        <dbReference type="Proteomes" id="UP000596387"/>
    </source>
</evidence>
<dbReference type="InterPro" id="IPR005467">
    <property type="entry name" value="His_kinase_dom"/>
</dbReference>
<proteinExistence type="predicted"/>
<reference evidence="8 9" key="1">
    <citation type="submission" date="2019-12" db="EMBL/GenBank/DDBJ databases">
        <title>Complete Genome Sequence of a Quorum-Sensing Bacterium,Rhodobacteraceae bacterium C31, Isolated from a marine microalgae symbiotic bacteria.</title>
        <authorList>
            <person name="Zhang Y."/>
        </authorList>
    </citation>
    <scope>NUCLEOTIDE SEQUENCE [LARGE SCALE GENOMIC DNA]</scope>
    <source>
        <strain evidence="8 9">C31</strain>
        <plasmid evidence="8 9">p-SCP4</plasmid>
    </source>
</reference>
<dbReference type="InterPro" id="IPR036890">
    <property type="entry name" value="HATPase_C_sf"/>
</dbReference>
<sequence>MKQAYSPTLFAASALALGLAVALVVLWVALSQPWLGVRLVAGPDSSVIVYSVHPDSPAEGRVPQGARLLSVGAPGLAALPVDARDLTEEPDALPDPEAMRAFFARQDALHARIAAPATHLVLQARGATDPVMQEVRPAPFRPLGDLPGVFWVQLGVGLAGVALGGWVMALRREDRAVQFFGLAGLGLMISADAAALYSTRELSLGTGVFTTASRLNYLGTLVFGVGMINLFLIYPARLAGRMVLWCVTAVFSICILAVLVDWPDALLNRQAPVALAMLILLAAVLAQAVVNRRNPTARAMLGWFGLSVLVGAGGFGLTVTLPLLMGVPPLLSQGHAFLFFLVIFVGLAMGIARYRLFDLSDWSFRILFYMGGVLLLLVLDAALILGLALDRAPALGLALVVVGLVYLPLRDVLARWLRNDRGLGREELFALVGDVALATRAEDRDAALQVLLRRLFDPLRIEHGHPAFDVAGLRDGGETLEIPLPHGLPGIRLHWARQGRTLFNRRDEQLARSVVGMLDRSIARQRAHDAAVETERRRINRDMHDNIGVQLLGALHSSDPERKDTLIRQTLSDLRQIVSNPAEDGAVLAQLLADLRREIGDHLEAAGLGMTWQDSGLSAADRPQITLTALQVQTVRALLRETVSNALRHSKARNVQLRFLPLSGDSLRLIVEDDGTGAKGDWLRQGSGLANLRFRVEACGGTLEIEPARGGTRVLATLPLAGVSEPGSVGLERAAG</sequence>
<evidence type="ECO:0000256" key="2">
    <source>
        <dbReference type="ARBA" id="ARBA00012438"/>
    </source>
</evidence>
<feature type="transmembrane region" description="Helical" evidence="6">
    <location>
        <begin position="272"/>
        <end position="290"/>
    </location>
</feature>
<organism evidence="8 9">
    <name type="scientific">Ponticoccus alexandrii</name>
    <dbReference type="NCBI Taxonomy" id="1943633"/>
    <lineage>
        <taxon>Bacteria</taxon>
        <taxon>Pseudomonadati</taxon>
        <taxon>Pseudomonadota</taxon>
        <taxon>Alphaproteobacteria</taxon>
        <taxon>Rhodobacterales</taxon>
        <taxon>Roseobacteraceae</taxon>
        <taxon>Ponticoccus</taxon>
    </lineage>
</organism>
<feature type="transmembrane region" description="Helical" evidence="6">
    <location>
        <begin position="392"/>
        <end position="409"/>
    </location>
</feature>
<geneLocation type="plasmid" evidence="8 9">
    <name>p-SCP4</name>
</geneLocation>
<dbReference type="CDD" id="cd16917">
    <property type="entry name" value="HATPase_UhpB-NarQ-NarX-like"/>
    <property type="match status" value="1"/>
</dbReference>
<keyword evidence="8" id="KW-0547">Nucleotide-binding</keyword>
<evidence type="ECO:0000256" key="4">
    <source>
        <dbReference type="ARBA" id="ARBA00022777"/>
    </source>
</evidence>
<dbReference type="InterPro" id="IPR050482">
    <property type="entry name" value="Sensor_HK_TwoCompSys"/>
</dbReference>
<feature type="transmembrane region" description="Helical" evidence="6">
    <location>
        <begin position="242"/>
        <end position="260"/>
    </location>
</feature>
<evidence type="ECO:0000256" key="6">
    <source>
        <dbReference type="SAM" id="Phobius"/>
    </source>
</evidence>
<feature type="transmembrane region" description="Helical" evidence="6">
    <location>
        <begin position="336"/>
        <end position="354"/>
    </location>
</feature>
<dbReference type="RefSeq" id="WP_023852089.1">
    <property type="nucleotide sequence ID" value="NZ_CP047170.1"/>
</dbReference>
<name>A0ABX7FG46_9RHOB</name>
<feature type="transmembrane region" description="Helical" evidence="6">
    <location>
        <begin position="366"/>
        <end position="386"/>
    </location>
</feature>
<keyword evidence="4" id="KW-0418">Kinase</keyword>
<keyword evidence="3" id="KW-0808">Transferase</keyword>
<dbReference type="PROSITE" id="PS50109">
    <property type="entry name" value="HIS_KIN"/>
    <property type="match status" value="1"/>
</dbReference>
<feature type="transmembrane region" description="Helical" evidence="6">
    <location>
        <begin position="176"/>
        <end position="197"/>
    </location>
</feature>
<feature type="transmembrane region" description="Helical" evidence="6">
    <location>
        <begin position="217"/>
        <end position="235"/>
    </location>
</feature>
<keyword evidence="8" id="KW-0067">ATP-binding</keyword>
<dbReference type="GO" id="GO:0005524">
    <property type="term" value="F:ATP binding"/>
    <property type="evidence" value="ECO:0007669"/>
    <property type="project" value="UniProtKB-KW"/>
</dbReference>
<dbReference type="SUPFAM" id="SSF55874">
    <property type="entry name" value="ATPase domain of HSP90 chaperone/DNA topoisomerase II/histidine kinase"/>
    <property type="match status" value="1"/>
</dbReference>
<evidence type="ECO:0000256" key="3">
    <source>
        <dbReference type="ARBA" id="ARBA00022679"/>
    </source>
</evidence>
<feature type="transmembrane region" description="Helical" evidence="6">
    <location>
        <begin position="302"/>
        <end position="324"/>
    </location>
</feature>
<dbReference type="Proteomes" id="UP000596387">
    <property type="component" value="Plasmid p-SCP4"/>
</dbReference>
<dbReference type="Gene3D" id="3.30.565.10">
    <property type="entry name" value="Histidine kinase-like ATPase, C-terminal domain"/>
    <property type="match status" value="1"/>
</dbReference>
<dbReference type="EMBL" id="CP047170">
    <property type="protein sequence ID" value="QRF69328.1"/>
    <property type="molecule type" value="Genomic_DNA"/>
</dbReference>
<evidence type="ECO:0000256" key="5">
    <source>
        <dbReference type="ARBA" id="ARBA00023012"/>
    </source>
</evidence>
<gene>
    <name evidence="8" type="ORF">GQA70_23650</name>
</gene>
<comment type="catalytic activity">
    <reaction evidence="1">
        <text>ATP + protein L-histidine = ADP + protein N-phospho-L-histidine.</text>
        <dbReference type="EC" id="2.7.13.3"/>
    </reaction>
</comment>
<keyword evidence="6" id="KW-1133">Transmembrane helix</keyword>
<keyword evidence="6" id="KW-0812">Transmembrane</keyword>
<feature type="domain" description="Histidine kinase" evidence="7">
    <location>
        <begin position="635"/>
        <end position="722"/>
    </location>
</feature>
<evidence type="ECO:0000256" key="1">
    <source>
        <dbReference type="ARBA" id="ARBA00000085"/>
    </source>
</evidence>
<evidence type="ECO:0000313" key="8">
    <source>
        <dbReference type="EMBL" id="QRF69328.1"/>
    </source>
</evidence>
<keyword evidence="5" id="KW-0902">Two-component regulatory system</keyword>
<dbReference type="EC" id="2.7.13.3" evidence="2"/>
<protein>
    <recommendedName>
        <fullName evidence="2">histidine kinase</fullName>
        <ecNumber evidence="2">2.7.13.3</ecNumber>
    </recommendedName>
</protein>
<dbReference type="Pfam" id="PF02518">
    <property type="entry name" value="HATPase_c"/>
    <property type="match status" value="1"/>
</dbReference>